<dbReference type="Proteomes" id="UP000285173">
    <property type="component" value="Unassembled WGS sequence"/>
</dbReference>
<evidence type="ECO:0000313" key="3">
    <source>
        <dbReference type="EMBL" id="RHH80208.1"/>
    </source>
</evidence>
<gene>
    <name evidence="3" type="ORF">DW191_03550</name>
    <name evidence="2" type="ORF">DW986_10875</name>
</gene>
<organism evidence="3 4">
    <name type="scientific">Parabacteroides merdae</name>
    <dbReference type="NCBI Taxonomy" id="46503"/>
    <lineage>
        <taxon>Bacteria</taxon>
        <taxon>Pseudomonadati</taxon>
        <taxon>Bacteroidota</taxon>
        <taxon>Bacteroidia</taxon>
        <taxon>Bacteroidales</taxon>
        <taxon>Tannerellaceae</taxon>
        <taxon>Parabacteroides</taxon>
    </lineage>
</organism>
<dbReference type="Proteomes" id="UP000283732">
    <property type="component" value="Unassembled WGS sequence"/>
</dbReference>
<evidence type="ECO:0000313" key="2">
    <source>
        <dbReference type="EMBL" id="RGZ47316.1"/>
    </source>
</evidence>
<comment type="caution">
    <text evidence="3">The sequence shown here is derived from an EMBL/GenBank/DDBJ whole genome shotgun (WGS) entry which is preliminary data.</text>
</comment>
<keyword evidence="1" id="KW-0812">Transmembrane</keyword>
<reference evidence="4 5" key="1">
    <citation type="submission" date="2018-08" db="EMBL/GenBank/DDBJ databases">
        <title>A genome reference for cultivated species of the human gut microbiota.</title>
        <authorList>
            <person name="Zou Y."/>
            <person name="Xue W."/>
            <person name="Luo G."/>
        </authorList>
    </citation>
    <scope>NUCLEOTIDE SEQUENCE [LARGE SCALE GENOMIC DNA]</scope>
    <source>
        <strain evidence="3 4">AM16-50</strain>
        <strain evidence="2 5">AM50-15</strain>
    </source>
</reference>
<proteinExistence type="predicted"/>
<keyword evidence="1" id="KW-0472">Membrane</keyword>
<accession>A0A3R6J052</accession>
<feature type="transmembrane region" description="Helical" evidence="1">
    <location>
        <begin position="31"/>
        <end position="50"/>
    </location>
</feature>
<protein>
    <submittedName>
        <fullName evidence="3">Uncharacterized protein</fullName>
    </submittedName>
</protein>
<evidence type="ECO:0000256" key="1">
    <source>
        <dbReference type="SAM" id="Phobius"/>
    </source>
</evidence>
<dbReference type="EMBL" id="QSEF01000014">
    <property type="protein sequence ID" value="RGZ47316.1"/>
    <property type="molecule type" value="Genomic_DNA"/>
</dbReference>
<evidence type="ECO:0000313" key="5">
    <source>
        <dbReference type="Proteomes" id="UP000285173"/>
    </source>
</evidence>
<dbReference type="EMBL" id="QRKC01000001">
    <property type="protein sequence ID" value="RHH80208.1"/>
    <property type="molecule type" value="Genomic_DNA"/>
</dbReference>
<evidence type="ECO:0000313" key="4">
    <source>
        <dbReference type="Proteomes" id="UP000283732"/>
    </source>
</evidence>
<name>A0A3R6J052_9BACT</name>
<dbReference type="AlphaFoldDB" id="A0A3R6J052"/>
<sequence>MEMGKKKAPEGFLPEPFLSASPFLKGTYSRTFNFITLVLILPLVLPHGVIGPSARKRMDTAWYYLDYLIIKNVFLLPGDESPGKGLF</sequence>
<keyword evidence="1" id="KW-1133">Transmembrane helix</keyword>